<sequence length="139" mass="15457">MDSVPNRAPSNLQGPPVKRRLSSRSPLDNSDLVDAVKCLSSDKQLPLHVKTILTHLLNKSTAMEDLVQQNRKLEENFREQTLDNEGLRKEIDVLRLSLCKNGNNPQLTTQSSPVVENLSTNVQGNCNIVVLNMSAQDLL</sequence>
<reference evidence="3 4" key="2">
    <citation type="submission" date="2018-11" db="EMBL/GenBank/DDBJ databases">
        <authorList>
            <consortium name="Pathogen Informatics"/>
        </authorList>
    </citation>
    <scope>NUCLEOTIDE SEQUENCE [LARGE SCALE GENOMIC DNA]</scope>
    <source>
        <strain evidence="3 4">MHpl1</strain>
    </source>
</reference>
<feature type="coiled-coil region" evidence="1">
    <location>
        <begin position="56"/>
        <end position="90"/>
    </location>
</feature>
<reference evidence="5" key="1">
    <citation type="submission" date="2017-02" db="UniProtKB">
        <authorList>
            <consortium name="WormBaseParasite"/>
        </authorList>
    </citation>
    <scope>IDENTIFICATION</scope>
</reference>
<accession>A0A0N4X190</accession>
<dbReference type="WBParaSite" id="HPLM_0001807401-mRNA-1">
    <property type="protein sequence ID" value="HPLM_0001807401-mRNA-1"/>
    <property type="gene ID" value="HPLM_0001807401"/>
</dbReference>
<dbReference type="OrthoDB" id="10570724at2759"/>
<dbReference type="Proteomes" id="UP000268014">
    <property type="component" value="Unassembled WGS sequence"/>
</dbReference>
<evidence type="ECO:0000256" key="2">
    <source>
        <dbReference type="SAM" id="MobiDB-lite"/>
    </source>
</evidence>
<dbReference type="AlphaFoldDB" id="A0A0N4X190"/>
<keyword evidence="1" id="KW-0175">Coiled coil</keyword>
<gene>
    <name evidence="3" type="ORF">HPLM_LOCUS18066</name>
</gene>
<evidence type="ECO:0000256" key="1">
    <source>
        <dbReference type="SAM" id="Coils"/>
    </source>
</evidence>
<evidence type="ECO:0000313" key="4">
    <source>
        <dbReference type="Proteomes" id="UP000268014"/>
    </source>
</evidence>
<dbReference type="EMBL" id="UZAF01020315">
    <property type="protein sequence ID" value="VDO68728.1"/>
    <property type="molecule type" value="Genomic_DNA"/>
</dbReference>
<evidence type="ECO:0000313" key="3">
    <source>
        <dbReference type="EMBL" id="VDO68728.1"/>
    </source>
</evidence>
<organism evidence="5">
    <name type="scientific">Haemonchus placei</name>
    <name type="common">Barber's pole worm</name>
    <dbReference type="NCBI Taxonomy" id="6290"/>
    <lineage>
        <taxon>Eukaryota</taxon>
        <taxon>Metazoa</taxon>
        <taxon>Ecdysozoa</taxon>
        <taxon>Nematoda</taxon>
        <taxon>Chromadorea</taxon>
        <taxon>Rhabditida</taxon>
        <taxon>Rhabditina</taxon>
        <taxon>Rhabditomorpha</taxon>
        <taxon>Strongyloidea</taxon>
        <taxon>Trichostrongylidae</taxon>
        <taxon>Haemonchus</taxon>
    </lineage>
</organism>
<proteinExistence type="predicted"/>
<keyword evidence="4" id="KW-1185">Reference proteome</keyword>
<name>A0A0N4X190_HAEPC</name>
<protein>
    <submittedName>
        <fullName evidence="3 5">Uncharacterized protein</fullName>
    </submittedName>
</protein>
<evidence type="ECO:0000313" key="5">
    <source>
        <dbReference type="WBParaSite" id="HPLM_0001807401-mRNA-1"/>
    </source>
</evidence>
<feature type="region of interest" description="Disordered" evidence="2">
    <location>
        <begin position="1"/>
        <end position="26"/>
    </location>
</feature>